<organism evidence="1 2">
    <name type="scientific">Apophysomyces ossiformis</name>
    <dbReference type="NCBI Taxonomy" id="679940"/>
    <lineage>
        <taxon>Eukaryota</taxon>
        <taxon>Fungi</taxon>
        <taxon>Fungi incertae sedis</taxon>
        <taxon>Mucoromycota</taxon>
        <taxon>Mucoromycotina</taxon>
        <taxon>Mucoromycetes</taxon>
        <taxon>Mucorales</taxon>
        <taxon>Mucorineae</taxon>
        <taxon>Mucoraceae</taxon>
        <taxon>Apophysomyces</taxon>
    </lineage>
</organism>
<dbReference type="EMBL" id="JABAYA010000140">
    <property type="protein sequence ID" value="KAF7723783.1"/>
    <property type="molecule type" value="Genomic_DNA"/>
</dbReference>
<evidence type="ECO:0000313" key="2">
    <source>
        <dbReference type="Proteomes" id="UP000605846"/>
    </source>
</evidence>
<reference evidence="1" key="1">
    <citation type="submission" date="2020-01" db="EMBL/GenBank/DDBJ databases">
        <title>Genome Sequencing of Three Apophysomyces-Like Fungal Strains Confirms a Novel Fungal Genus in the Mucoromycota with divergent Burkholderia-like Endosymbiotic Bacteria.</title>
        <authorList>
            <person name="Stajich J.E."/>
            <person name="Macias A.M."/>
            <person name="Carter-House D."/>
            <person name="Lovett B."/>
            <person name="Kasson L.R."/>
            <person name="Berry K."/>
            <person name="Grigoriev I."/>
            <person name="Chang Y."/>
            <person name="Spatafora J."/>
            <person name="Kasson M.T."/>
        </authorList>
    </citation>
    <scope>NUCLEOTIDE SEQUENCE</scope>
    <source>
        <strain evidence="1">NRRL A-21654</strain>
    </source>
</reference>
<dbReference type="PANTHER" id="PTHR31902:SF14">
    <property type="entry name" value="ACTIN PATCHES DISTAL PROTEIN 1"/>
    <property type="match status" value="1"/>
</dbReference>
<dbReference type="Pfam" id="PF06999">
    <property type="entry name" value="Suc_Fer-like"/>
    <property type="match status" value="1"/>
</dbReference>
<dbReference type="AlphaFoldDB" id="A0A8H7BLR0"/>
<dbReference type="PANTHER" id="PTHR31902">
    <property type="entry name" value="ACTIN PATCHES DISTAL PROTEIN 1"/>
    <property type="match status" value="1"/>
</dbReference>
<dbReference type="Gene3D" id="3.40.30.10">
    <property type="entry name" value="Glutaredoxin"/>
    <property type="match status" value="1"/>
</dbReference>
<evidence type="ECO:0000313" key="1">
    <source>
        <dbReference type="EMBL" id="KAF7723783.1"/>
    </source>
</evidence>
<dbReference type="InterPro" id="IPR036249">
    <property type="entry name" value="Thioredoxin-like_sf"/>
</dbReference>
<dbReference type="OrthoDB" id="10253744at2759"/>
<evidence type="ECO:0008006" key="3">
    <source>
        <dbReference type="Google" id="ProtNLM"/>
    </source>
</evidence>
<proteinExistence type="predicted"/>
<dbReference type="InterPro" id="IPR009737">
    <property type="entry name" value="Aim32/Apd1-like"/>
</dbReference>
<accession>A0A8H7BLR0</accession>
<dbReference type="SUPFAM" id="SSF52833">
    <property type="entry name" value="Thioredoxin-like"/>
    <property type="match status" value="1"/>
</dbReference>
<name>A0A8H7BLR0_9FUNG</name>
<dbReference type="Proteomes" id="UP000605846">
    <property type="component" value="Unassembled WGS sequence"/>
</dbReference>
<sequence length="315" mass="34444">MDWLSRRVSNLYSCANTCSAPETCLPPISCEPLPTIVPVQCSGCVKPCPSHPVVPAHLKIDQSRPLQNTVPPYAIHLIILTGKTDWAPHIEDEGLAASLIRAIEGRDKGAGMRPDDNIFHSIHEHDASPCRRIVVTNASLPSTQSTQRGGQDVILMPDNVIIANVTPRRAGQLLDFVFGKPSAFVTRPSPYQNLVLICGHGNKDRRCGTVGPMLQKSFQHSLQNADVKDTQVALVSHLGGSVLNTNHGHAFAGNLVVYTHHGQRAIWYGRVTPCFCDDIVHQTIKQDNVIEDLVRGVFETGHNKKPLCSSASLEW</sequence>
<protein>
    <recommendedName>
        <fullName evidence="3">Sucrase/ferredoxin-like-domain-containing protein</fullName>
    </recommendedName>
</protein>
<dbReference type="CDD" id="cd03062">
    <property type="entry name" value="TRX_Fd_Sucrase"/>
    <property type="match status" value="1"/>
</dbReference>
<comment type="caution">
    <text evidence="1">The sequence shown here is derived from an EMBL/GenBank/DDBJ whole genome shotgun (WGS) entry which is preliminary data.</text>
</comment>
<keyword evidence="2" id="KW-1185">Reference proteome</keyword>
<gene>
    <name evidence="1" type="ORF">EC973_001696</name>
</gene>